<comment type="caution">
    <text evidence="11">The sequence shown here is derived from an EMBL/GenBank/DDBJ whole genome shotgun (WGS) entry which is preliminary data.</text>
</comment>
<gene>
    <name evidence="11" type="ORF">CASFOL_032004</name>
</gene>
<evidence type="ECO:0000259" key="10">
    <source>
        <dbReference type="Pfam" id="PF21530"/>
    </source>
</evidence>
<comment type="similarity">
    <text evidence="5">Belongs to the helicase family.</text>
</comment>
<evidence type="ECO:0000259" key="7">
    <source>
        <dbReference type="Pfam" id="PF02689"/>
    </source>
</evidence>
<dbReference type="InterPro" id="IPR049163">
    <property type="entry name" value="Pif1-like_2B_dom"/>
</dbReference>
<comment type="cofactor">
    <cofactor evidence="5">
        <name>Mg(2+)</name>
        <dbReference type="ChEBI" id="CHEBI:18420"/>
    </cofactor>
</comment>
<sequence>MSDRRCFECLDRTLRDITENNDHPFGGKSVLLGGDFRRTLPVRIKCTRSEIINSRLPRSYLWQYFRLFRLHENLRVTAQPDGINSRETAAEFATWLLSVGDDLIGEPDINDPHNTRDITIPSQYLIPSDGNHLRSLIDFIYDTSVLNNPVPAFLSTRAIVCPTNDATDDINDLVLTLTPGDSKIYTSHDVMLPHSENQRDLEASYPQECLSQLNFPGIPPHQLTLKVNTPVMLIRNINQSLGLCNGTRLIISQLLPRIIEAQIITGTSVGTRVYIPRIKFVHNNKELPFIFTRRQFPIKVCYAMTINKSQGQSLKRIGVYLRKPVFTHGQLYVALSRATSPSSLRILIEPTNNNSIEKTKNVVFSDFINEQEKAAPIEVRVIKKWITKGKREEICYQFVDAYGDCIEASAELRHIDHFDSVIQLNSYYKVTEYVCVGSRTYMATVDHAASLVIGQKAKFTPIPGSNIPTFHFNFANYDILKGRIKNPKLLTDYIGRVEKNSLRTTRTGKTIRKTLLRDQSGHQVEVTFWLEKRDLIGDDVVPGHVIAITSVTEYNGALQLESTYLTTAVINPELPQTEEHVNMSRTLPAMQENRTDERMVTIQDLKPNNPLAKESLKGTTNLTCRANITQIHEDRGWYYVSCSKCSSKMYPQQEDGHLIFICKDENDVTPIFKYSVNARITDATGGADVVFFNDSMYAMLQITCNDMVTKHGETNPKKLPHFMASIMNTPWLLHLAQKIDGSNVVNDVTKVATATNEESETPIPTTSTFTPTTPAPKKTASKRQEAITPDASDRKKAKRP</sequence>
<organism evidence="11 12">
    <name type="scientific">Castilleja foliolosa</name>
    <dbReference type="NCBI Taxonomy" id="1961234"/>
    <lineage>
        <taxon>Eukaryota</taxon>
        <taxon>Viridiplantae</taxon>
        <taxon>Streptophyta</taxon>
        <taxon>Embryophyta</taxon>
        <taxon>Tracheophyta</taxon>
        <taxon>Spermatophyta</taxon>
        <taxon>Magnoliopsida</taxon>
        <taxon>eudicotyledons</taxon>
        <taxon>Gunneridae</taxon>
        <taxon>Pentapetalae</taxon>
        <taxon>asterids</taxon>
        <taxon>lamiids</taxon>
        <taxon>Lamiales</taxon>
        <taxon>Orobanchaceae</taxon>
        <taxon>Pedicularideae</taxon>
        <taxon>Castillejinae</taxon>
        <taxon>Castilleja</taxon>
    </lineage>
</organism>
<dbReference type="GO" id="GO:0006281">
    <property type="term" value="P:DNA repair"/>
    <property type="evidence" value="ECO:0007669"/>
    <property type="project" value="UniProtKB-KW"/>
</dbReference>
<keyword evidence="2 5" id="KW-0378">Hydrolase</keyword>
<dbReference type="InterPro" id="IPR027417">
    <property type="entry name" value="P-loop_NTPase"/>
</dbReference>
<feature type="domain" description="DNA replication helicase" evidence="7">
    <location>
        <begin position="292"/>
        <end position="368"/>
    </location>
</feature>
<keyword evidence="12" id="KW-1185">Reference proteome</keyword>
<evidence type="ECO:0000256" key="4">
    <source>
        <dbReference type="ARBA" id="ARBA00022840"/>
    </source>
</evidence>
<dbReference type="SUPFAM" id="SSF50249">
    <property type="entry name" value="Nucleic acid-binding proteins"/>
    <property type="match status" value="2"/>
</dbReference>
<feature type="region of interest" description="Disordered" evidence="6">
    <location>
        <begin position="753"/>
        <end position="800"/>
    </location>
</feature>
<dbReference type="Pfam" id="PF02689">
    <property type="entry name" value="Herpes_Helicase"/>
    <property type="match status" value="1"/>
</dbReference>
<keyword evidence="5" id="KW-0234">DNA repair</keyword>
<dbReference type="InterPro" id="IPR012340">
    <property type="entry name" value="NA-bd_OB-fold"/>
</dbReference>
<keyword evidence="5" id="KW-0233">DNA recombination</keyword>
<dbReference type="GO" id="GO:0043139">
    <property type="term" value="F:5'-3' DNA helicase activity"/>
    <property type="evidence" value="ECO:0007669"/>
    <property type="project" value="UniProtKB-EC"/>
</dbReference>
<evidence type="ECO:0000259" key="8">
    <source>
        <dbReference type="Pfam" id="PF05970"/>
    </source>
</evidence>
<keyword evidence="3 5" id="KW-0347">Helicase</keyword>
<dbReference type="EC" id="5.6.2.3" evidence="5"/>
<dbReference type="GO" id="GO:0005524">
    <property type="term" value="F:ATP binding"/>
    <property type="evidence" value="ECO:0007669"/>
    <property type="project" value="UniProtKB-KW"/>
</dbReference>
<evidence type="ECO:0000259" key="9">
    <source>
        <dbReference type="Pfam" id="PF08646"/>
    </source>
</evidence>
<dbReference type="Proteomes" id="UP001632038">
    <property type="component" value="Unassembled WGS sequence"/>
</dbReference>
<comment type="catalytic activity">
    <reaction evidence="5">
        <text>ATP + H2O = ADP + phosphate + H(+)</text>
        <dbReference type="Rhea" id="RHEA:13065"/>
        <dbReference type="ChEBI" id="CHEBI:15377"/>
        <dbReference type="ChEBI" id="CHEBI:15378"/>
        <dbReference type="ChEBI" id="CHEBI:30616"/>
        <dbReference type="ChEBI" id="CHEBI:43474"/>
        <dbReference type="ChEBI" id="CHEBI:456216"/>
        <dbReference type="EC" id="5.6.2.3"/>
    </reaction>
</comment>
<name>A0ABD3C091_9LAMI</name>
<dbReference type="Pfam" id="PF08646">
    <property type="entry name" value="Rep_fac-A_C"/>
    <property type="match status" value="1"/>
</dbReference>
<protein>
    <recommendedName>
        <fullName evidence="5">ATP-dependent DNA helicase</fullName>
        <ecNumber evidence="5">5.6.2.3</ecNumber>
    </recommendedName>
</protein>
<keyword evidence="5" id="KW-0227">DNA damage</keyword>
<dbReference type="EMBL" id="JAVIJP010000054">
    <property type="protein sequence ID" value="KAL3623188.1"/>
    <property type="molecule type" value="Genomic_DNA"/>
</dbReference>
<evidence type="ECO:0000256" key="3">
    <source>
        <dbReference type="ARBA" id="ARBA00022806"/>
    </source>
</evidence>
<reference evidence="12" key="1">
    <citation type="journal article" date="2024" name="IScience">
        <title>Strigolactones Initiate the Formation of Haustorium-like Structures in Castilleja.</title>
        <authorList>
            <person name="Buerger M."/>
            <person name="Peterson D."/>
            <person name="Chory J."/>
        </authorList>
    </citation>
    <scope>NUCLEOTIDE SEQUENCE [LARGE SCALE GENOMIC DNA]</scope>
</reference>
<dbReference type="Gene3D" id="2.40.50.140">
    <property type="entry name" value="Nucleic acid-binding proteins"/>
    <property type="match status" value="2"/>
</dbReference>
<proteinExistence type="inferred from homology"/>
<dbReference type="InterPro" id="IPR013955">
    <property type="entry name" value="Rep_factor-A_C"/>
</dbReference>
<dbReference type="Pfam" id="PF05970">
    <property type="entry name" value="PIF1"/>
    <property type="match status" value="1"/>
</dbReference>
<dbReference type="GO" id="GO:0016787">
    <property type="term" value="F:hydrolase activity"/>
    <property type="evidence" value="ECO:0007669"/>
    <property type="project" value="UniProtKB-KW"/>
</dbReference>
<dbReference type="SUPFAM" id="SSF52540">
    <property type="entry name" value="P-loop containing nucleoside triphosphate hydrolases"/>
    <property type="match status" value="1"/>
</dbReference>
<feature type="domain" description="Replication factor A C-terminal" evidence="9">
    <location>
        <begin position="623"/>
        <end position="743"/>
    </location>
</feature>
<evidence type="ECO:0000256" key="6">
    <source>
        <dbReference type="SAM" id="MobiDB-lite"/>
    </source>
</evidence>
<evidence type="ECO:0000256" key="5">
    <source>
        <dbReference type="RuleBase" id="RU363044"/>
    </source>
</evidence>
<feature type="domain" description="DNA helicase Pif1-like 2B" evidence="10">
    <location>
        <begin position="208"/>
        <end position="254"/>
    </location>
</feature>
<evidence type="ECO:0000256" key="2">
    <source>
        <dbReference type="ARBA" id="ARBA00022801"/>
    </source>
</evidence>
<feature type="compositionally biased region" description="Low complexity" evidence="6">
    <location>
        <begin position="761"/>
        <end position="778"/>
    </location>
</feature>
<evidence type="ECO:0000313" key="12">
    <source>
        <dbReference type="Proteomes" id="UP001632038"/>
    </source>
</evidence>
<evidence type="ECO:0000313" key="11">
    <source>
        <dbReference type="EMBL" id="KAL3623188.1"/>
    </source>
</evidence>
<dbReference type="PANTHER" id="PTHR10492">
    <property type="match status" value="1"/>
</dbReference>
<dbReference type="GO" id="GO:0006310">
    <property type="term" value="P:DNA recombination"/>
    <property type="evidence" value="ECO:0007669"/>
    <property type="project" value="UniProtKB-KW"/>
</dbReference>
<feature type="domain" description="DNA helicase Pif1-like DEAD-box helicase" evidence="8">
    <location>
        <begin position="1"/>
        <end position="104"/>
    </location>
</feature>
<accession>A0ABD3C091</accession>
<dbReference type="Pfam" id="PF21530">
    <property type="entry name" value="Pif1_2B_dom"/>
    <property type="match status" value="1"/>
</dbReference>
<dbReference type="Gene3D" id="3.40.50.300">
    <property type="entry name" value="P-loop containing nucleotide triphosphate hydrolases"/>
    <property type="match status" value="1"/>
</dbReference>
<dbReference type="PANTHER" id="PTHR10492:SF96">
    <property type="entry name" value="ATP-DEPENDENT DNA HELICASE"/>
    <property type="match status" value="1"/>
</dbReference>
<evidence type="ECO:0000256" key="1">
    <source>
        <dbReference type="ARBA" id="ARBA00022741"/>
    </source>
</evidence>
<keyword evidence="1 5" id="KW-0547">Nucleotide-binding</keyword>
<keyword evidence="4 5" id="KW-0067">ATP-binding</keyword>
<dbReference type="InterPro" id="IPR010285">
    <property type="entry name" value="DNA_helicase_pif1-like_DEAD"/>
</dbReference>
<dbReference type="AlphaFoldDB" id="A0ABD3C091"/>
<dbReference type="CDD" id="cd18809">
    <property type="entry name" value="SF1_C_RecD"/>
    <property type="match status" value="1"/>
</dbReference>
<dbReference type="FunFam" id="3.40.50.300:FF:002884">
    <property type="entry name" value="ATP-dependent DNA helicase"/>
    <property type="match status" value="1"/>
</dbReference>
<dbReference type="InterPro" id="IPR003840">
    <property type="entry name" value="DNA_helicase_dom"/>
</dbReference>